<accession>A0A5C3ED60</accession>
<organism evidence="1 2">
    <name type="scientific">Ustilago trichophora</name>
    <dbReference type="NCBI Taxonomy" id="86804"/>
    <lineage>
        <taxon>Eukaryota</taxon>
        <taxon>Fungi</taxon>
        <taxon>Dikarya</taxon>
        <taxon>Basidiomycota</taxon>
        <taxon>Ustilaginomycotina</taxon>
        <taxon>Ustilaginomycetes</taxon>
        <taxon>Ustilaginales</taxon>
        <taxon>Ustilaginaceae</taxon>
        <taxon>Ustilago</taxon>
    </lineage>
</organism>
<sequence>MVIVQLDDSILDRLADSPPVELPKLTAEQKAKWNVALGTEILYQAHLQCMHDCRNHDGPVISLHPSSSLYSDLALTWWAVTGGWNNVDKAIKDRYPNTFIAAVNFTKQNIEITNTLIQAHRKAKAGSSSSKSTDEPTRSGKPFDVVGATRALFEFSQKALRGPDPHEFESMFAHLATLWMNETGGTANIPKTILDPYPSWFKGKLDMFQHDPHWAEILKKGPPKVNVEACTRDLFEMAKKRYPDAPRGMDAGSNDFQLEMQFRLMVVQWCEMTGGWDKLGKEIRDRYPSWFVKKLESISKKLPLAKVMAFDQYNSRLIIKK</sequence>
<keyword evidence="2" id="KW-1185">Reference proteome</keyword>
<reference evidence="1 2" key="1">
    <citation type="submission" date="2018-03" db="EMBL/GenBank/DDBJ databases">
        <authorList>
            <person name="Guldener U."/>
        </authorList>
    </citation>
    <scope>NUCLEOTIDE SEQUENCE [LARGE SCALE GENOMIC DNA]</scope>
    <source>
        <strain evidence="1 2">NBRC100155</strain>
    </source>
</reference>
<evidence type="ECO:0000313" key="1">
    <source>
        <dbReference type="EMBL" id="SPO27587.1"/>
    </source>
</evidence>
<gene>
    <name evidence="1" type="ORF">UTRI_04381_B</name>
</gene>
<name>A0A5C3ED60_9BASI</name>
<dbReference type="OrthoDB" id="2553942at2759"/>
<dbReference type="AlphaFoldDB" id="A0A5C3ED60"/>
<dbReference type="EMBL" id="OOIN01000018">
    <property type="protein sequence ID" value="SPO27587.1"/>
    <property type="molecule type" value="Genomic_DNA"/>
</dbReference>
<dbReference type="Proteomes" id="UP000324022">
    <property type="component" value="Unassembled WGS sequence"/>
</dbReference>
<evidence type="ECO:0000313" key="2">
    <source>
        <dbReference type="Proteomes" id="UP000324022"/>
    </source>
</evidence>
<protein>
    <submittedName>
        <fullName evidence="1">Uncharacterized protein</fullName>
    </submittedName>
</protein>
<proteinExistence type="predicted"/>